<dbReference type="Gene3D" id="3.40.50.2300">
    <property type="match status" value="2"/>
</dbReference>
<feature type="signal peptide" evidence="3">
    <location>
        <begin position="1"/>
        <end position="30"/>
    </location>
</feature>
<reference evidence="5" key="1">
    <citation type="journal article" date="2018" name="Int. J. Syst. Evol. Microbiol.">
        <title>Jatrophihabitans telluris sp. nov., isolated from sediment soil of lava forest wetlands and the emended description of the genus Jatrophihabitans.</title>
        <authorList>
            <person name="Lee K.C."/>
            <person name="Suh M.K."/>
            <person name="Eom M.K."/>
            <person name="Kim K.K."/>
            <person name="Kim J.S."/>
            <person name="Kim D.S."/>
            <person name="Ko S.H."/>
            <person name="Shin Y.K."/>
            <person name="Lee J.S."/>
        </authorList>
    </citation>
    <scope>NUCLEOTIDE SEQUENCE</scope>
    <source>
        <strain evidence="5">N237</strain>
    </source>
</reference>
<dbReference type="InterPro" id="IPR028082">
    <property type="entry name" value="Peripla_BP_I"/>
</dbReference>
<accession>A0ABY4QXS2</accession>
<dbReference type="Pfam" id="PF13458">
    <property type="entry name" value="Peripla_BP_6"/>
    <property type="match status" value="1"/>
</dbReference>
<sequence length="421" mass="43849">MQYRNRLRTGTTVATAALAVIVLATGCASKAGGNGPSTTASNGGASKAPLVIGASVSLTGDFSDSGKGVQRGYQLWADTVNAKGGILGRKVTIKIVDDASSPTQVVTNYQNLINKDHVDLTFGPFSTLLTIPASQVAKRYGYAFLAPAGGGPDVFKQKLNNFFFVQPAPTTQSGDVFANYILSLSAADRPKTAAYAELDDPFSAPIAENIRAKFEAAGIQTVYKQVYPSETQDLSPVMAAIAAKKPDVIIGGTQSEDAYAQVKSLVQLKYNPKFMFQSNGANSPLEYPNKVGAANTTGIMSSADWYPGSKASGSDAFTAAYIAKFGGSAQTVDDNSAEAYAAGQLLEAVATKTGKIDNATIISSLHSGSWPTILGDLAWGSDGAPTGEYSLVQWQSGKLLPVFPSGVAQASPVFPKPNWGG</sequence>
<feature type="domain" description="Leucine-binding protein" evidence="4">
    <location>
        <begin position="50"/>
        <end position="397"/>
    </location>
</feature>
<dbReference type="InterPro" id="IPR028081">
    <property type="entry name" value="Leu-bd"/>
</dbReference>
<dbReference type="SUPFAM" id="SSF53822">
    <property type="entry name" value="Periplasmic binding protein-like I"/>
    <property type="match status" value="1"/>
</dbReference>
<evidence type="ECO:0000256" key="2">
    <source>
        <dbReference type="ARBA" id="ARBA00022729"/>
    </source>
</evidence>
<gene>
    <name evidence="5" type="ORF">M6D93_00285</name>
</gene>
<keyword evidence="2 3" id="KW-0732">Signal</keyword>
<name>A0ABY4QXS2_9ACTN</name>
<dbReference type="PANTHER" id="PTHR30483:SF37">
    <property type="entry name" value="ABC TRANSPORTER SUBSTRATE-BINDING PROTEIN"/>
    <property type="match status" value="1"/>
</dbReference>
<proteinExistence type="inferred from homology"/>
<evidence type="ECO:0000313" key="5">
    <source>
        <dbReference type="EMBL" id="UQX88458.1"/>
    </source>
</evidence>
<evidence type="ECO:0000256" key="3">
    <source>
        <dbReference type="SAM" id="SignalP"/>
    </source>
</evidence>
<dbReference type="PROSITE" id="PS51257">
    <property type="entry name" value="PROKAR_LIPOPROTEIN"/>
    <property type="match status" value="1"/>
</dbReference>
<dbReference type="RefSeq" id="WP_249771975.1">
    <property type="nucleotide sequence ID" value="NZ_CP097332.1"/>
</dbReference>
<evidence type="ECO:0000256" key="1">
    <source>
        <dbReference type="ARBA" id="ARBA00010062"/>
    </source>
</evidence>
<evidence type="ECO:0000313" key="6">
    <source>
        <dbReference type="Proteomes" id="UP001056336"/>
    </source>
</evidence>
<evidence type="ECO:0000259" key="4">
    <source>
        <dbReference type="Pfam" id="PF13458"/>
    </source>
</evidence>
<dbReference type="Proteomes" id="UP001056336">
    <property type="component" value="Chromosome"/>
</dbReference>
<dbReference type="PANTHER" id="PTHR30483">
    <property type="entry name" value="LEUCINE-SPECIFIC-BINDING PROTEIN"/>
    <property type="match status" value="1"/>
</dbReference>
<feature type="chain" id="PRO_5045110524" evidence="3">
    <location>
        <begin position="31"/>
        <end position="421"/>
    </location>
</feature>
<organism evidence="5 6">
    <name type="scientific">Jatrophihabitans telluris</name>
    <dbReference type="NCBI Taxonomy" id="2038343"/>
    <lineage>
        <taxon>Bacteria</taxon>
        <taxon>Bacillati</taxon>
        <taxon>Actinomycetota</taxon>
        <taxon>Actinomycetes</taxon>
        <taxon>Jatrophihabitantales</taxon>
        <taxon>Jatrophihabitantaceae</taxon>
        <taxon>Jatrophihabitans</taxon>
    </lineage>
</organism>
<protein>
    <submittedName>
        <fullName evidence="5">Amino acid ABC transporter substrate-binding protein</fullName>
    </submittedName>
</protein>
<reference evidence="5" key="2">
    <citation type="submission" date="2022-05" db="EMBL/GenBank/DDBJ databases">
        <authorList>
            <person name="Kim J.-S."/>
            <person name="Lee K."/>
            <person name="Suh M."/>
            <person name="Eom M."/>
            <person name="Kim J.-S."/>
            <person name="Kim D.-S."/>
            <person name="Ko S.-H."/>
            <person name="Shin Y."/>
            <person name="Lee J.-S."/>
        </authorList>
    </citation>
    <scope>NUCLEOTIDE SEQUENCE</scope>
    <source>
        <strain evidence="5">N237</strain>
    </source>
</reference>
<comment type="similarity">
    <text evidence="1">Belongs to the leucine-binding protein family.</text>
</comment>
<dbReference type="EMBL" id="CP097332">
    <property type="protein sequence ID" value="UQX88458.1"/>
    <property type="molecule type" value="Genomic_DNA"/>
</dbReference>
<dbReference type="InterPro" id="IPR051010">
    <property type="entry name" value="BCAA_transport"/>
</dbReference>
<dbReference type="CDD" id="cd06338">
    <property type="entry name" value="PBP1_ABC_ligand_binding-like"/>
    <property type="match status" value="1"/>
</dbReference>
<keyword evidence="6" id="KW-1185">Reference proteome</keyword>